<comment type="subcellular location">
    <subcellularLocation>
        <location evidence="1">Membrane</location>
        <topology evidence="1">Multi-pass membrane protein</topology>
    </subcellularLocation>
</comment>
<dbReference type="NCBIfam" id="NF037982">
    <property type="entry name" value="Nramp_1"/>
    <property type="match status" value="1"/>
</dbReference>
<feature type="transmembrane region" description="Helical" evidence="6">
    <location>
        <begin position="361"/>
        <end position="385"/>
    </location>
</feature>
<evidence type="ECO:0000256" key="6">
    <source>
        <dbReference type="SAM" id="Phobius"/>
    </source>
</evidence>
<comment type="caution">
    <text evidence="7">The sequence shown here is derived from an EMBL/GenBank/DDBJ whole genome shotgun (WGS) entry which is preliminary data.</text>
</comment>
<feature type="transmembrane region" description="Helical" evidence="6">
    <location>
        <begin position="44"/>
        <end position="64"/>
    </location>
</feature>
<feature type="transmembrane region" description="Helical" evidence="6">
    <location>
        <begin position="84"/>
        <end position="107"/>
    </location>
</feature>
<feature type="transmembrane region" description="Helical" evidence="6">
    <location>
        <begin position="242"/>
        <end position="264"/>
    </location>
</feature>
<dbReference type="GO" id="GO:0015086">
    <property type="term" value="F:cadmium ion transmembrane transporter activity"/>
    <property type="evidence" value="ECO:0007669"/>
    <property type="project" value="TreeGrafter"/>
</dbReference>
<dbReference type="Pfam" id="PF01566">
    <property type="entry name" value="Nramp"/>
    <property type="match status" value="1"/>
</dbReference>
<dbReference type="STRING" id="1618993.UX09_C0036G0001"/>
<dbReference type="GO" id="GO:0034755">
    <property type="term" value="P:iron ion transmembrane transport"/>
    <property type="evidence" value="ECO:0007669"/>
    <property type="project" value="TreeGrafter"/>
</dbReference>
<dbReference type="PATRIC" id="fig|1618993.3.peg.785"/>
<evidence type="ECO:0000313" key="7">
    <source>
        <dbReference type="EMBL" id="KKU07022.1"/>
    </source>
</evidence>
<dbReference type="EMBL" id="LCKW01000036">
    <property type="protein sequence ID" value="KKU07022.1"/>
    <property type="molecule type" value="Genomic_DNA"/>
</dbReference>
<keyword evidence="3 6" id="KW-0812">Transmembrane</keyword>
<evidence type="ECO:0000256" key="2">
    <source>
        <dbReference type="ARBA" id="ARBA00022448"/>
    </source>
</evidence>
<evidence type="ECO:0000256" key="4">
    <source>
        <dbReference type="ARBA" id="ARBA00022989"/>
    </source>
</evidence>
<reference evidence="7 8" key="1">
    <citation type="journal article" date="2015" name="Nature">
        <title>rRNA introns, odd ribosomes, and small enigmatic genomes across a large radiation of phyla.</title>
        <authorList>
            <person name="Brown C.T."/>
            <person name="Hug L.A."/>
            <person name="Thomas B.C."/>
            <person name="Sharon I."/>
            <person name="Castelle C.J."/>
            <person name="Singh A."/>
            <person name="Wilkins M.J."/>
            <person name="Williams K.H."/>
            <person name="Banfield J.F."/>
        </authorList>
    </citation>
    <scope>NUCLEOTIDE SEQUENCE [LARGE SCALE GENOMIC DNA]</scope>
</reference>
<protein>
    <submittedName>
        <fullName evidence="7">Natural resistance-associated macrophage protein</fullName>
    </submittedName>
</protein>
<accession>A0A0G1MG00</accession>
<gene>
    <name evidence="7" type="ORF">UX09_C0036G0001</name>
</gene>
<evidence type="ECO:0000256" key="5">
    <source>
        <dbReference type="ARBA" id="ARBA00023136"/>
    </source>
</evidence>
<dbReference type="GO" id="GO:0005886">
    <property type="term" value="C:plasma membrane"/>
    <property type="evidence" value="ECO:0007669"/>
    <property type="project" value="TreeGrafter"/>
</dbReference>
<feature type="transmembrane region" description="Helical" evidence="6">
    <location>
        <begin position="145"/>
        <end position="165"/>
    </location>
</feature>
<sequence length="422" mass="46283">MNIKKLKNFFKIFGPGFITGASDDDPSGVATCAQAGARFGYSLLWMPLFIVPFMIAIQEMCGRIGLVKGRGLGAVIKKRYGKRILLPIVGLLLIANIINIGANLGAMAASIRLIIDLPFAVVIIGMTLITIFLEVFVSYKNYAKYLTFLALSLFAYVAVVFMIKQDWSQIAYSTFIPHFQNSDDYLMSIVALLGTTISPYLFFWQASEEVEEEVETKKIKNMGVGKPLINDTDIRRMRIDTVIGMLFSNLIMFFIIITAASTLFRNGIFNIETAEQAALALQPLGGELALTLFVFGIIGIGLLSVPILAGSASYAVTELLGWKSGLYRKFKAAHGFYAVIAIATLLGLLVNFSGIKSFTMLFYSAVVNGLVSPFLMIVIVLLAADKKTMGKFTSSKLLNILGWTITVIMSLAAIMLIWGWLN</sequence>
<name>A0A0G1MG00_9BACT</name>
<feature type="transmembrane region" description="Helical" evidence="6">
    <location>
        <begin position="397"/>
        <end position="421"/>
    </location>
</feature>
<organism evidence="7 8">
    <name type="scientific">Candidatus Uhrbacteria bacterium GW2011_GWE2_45_35</name>
    <dbReference type="NCBI Taxonomy" id="1618993"/>
    <lineage>
        <taxon>Bacteria</taxon>
        <taxon>Candidatus Uhriibacteriota</taxon>
    </lineage>
</organism>
<dbReference type="InterPro" id="IPR001046">
    <property type="entry name" value="NRAMP_fam"/>
</dbReference>
<keyword evidence="5 6" id="KW-0472">Membrane</keyword>
<dbReference type="PANTHER" id="PTHR11706:SF33">
    <property type="entry name" value="NATURAL RESISTANCE-ASSOCIATED MACROPHAGE PROTEIN 2"/>
    <property type="match status" value="1"/>
</dbReference>
<evidence type="ECO:0000313" key="8">
    <source>
        <dbReference type="Proteomes" id="UP000034354"/>
    </source>
</evidence>
<dbReference type="GO" id="GO:0005384">
    <property type="term" value="F:manganese ion transmembrane transporter activity"/>
    <property type="evidence" value="ECO:0007669"/>
    <property type="project" value="TreeGrafter"/>
</dbReference>
<evidence type="ECO:0000256" key="3">
    <source>
        <dbReference type="ARBA" id="ARBA00022692"/>
    </source>
</evidence>
<feature type="transmembrane region" description="Helical" evidence="6">
    <location>
        <begin position="336"/>
        <end position="355"/>
    </location>
</feature>
<feature type="transmembrane region" description="Helical" evidence="6">
    <location>
        <begin position="113"/>
        <end position="133"/>
    </location>
</feature>
<evidence type="ECO:0000256" key="1">
    <source>
        <dbReference type="ARBA" id="ARBA00004141"/>
    </source>
</evidence>
<proteinExistence type="predicted"/>
<keyword evidence="4 6" id="KW-1133">Transmembrane helix</keyword>
<dbReference type="AlphaFoldDB" id="A0A0G1MG00"/>
<feature type="transmembrane region" description="Helical" evidence="6">
    <location>
        <begin position="288"/>
        <end position="316"/>
    </location>
</feature>
<dbReference type="PANTHER" id="PTHR11706">
    <property type="entry name" value="SOLUTE CARRIER PROTEIN FAMILY 11 MEMBER"/>
    <property type="match status" value="1"/>
</dbReference>
<keyword evidence="2" id="KW-0813">Transport</keyword>
<dbReference type="Proteomes" id="UP000034354">
    <property type="component" value="Unassembled WGS sequence"/>
</dbReference>
<feature type="transmembrane region" description="Helical" evidence="6">
    <location>
        <begin position="185"/>
        <end position="203"/>
    </location>
</feature>